<name>A0ABQ5JQI6_9LACO</name>
<evidence type="ECO:0000259" key="1">
    <source>
        <dbReference type="Pfam" id="PF20434"/>
    </source>
</evidence>
<accession>A0ABQ5JQI6</accession>
<evidence type="ECO:0000313" key="3">
    <source>
        <dbReference type="Proteomes" id="UP001628078"/>
    </source>
</evidence>
<dbReference type="InterPro" id="IPR049492">
    <property type="entry name" value="BD-FAE-like_dom"/>
</dbReference>
<dbReference type="EMBL" id="BQXO01000004">
    <property type="protein sequence ID" value="GKT06285.1"/>
    <property type="molecule type" value="Genomic_DNA"/>
</dbReference>
<evidence type="ECO:0000313" key="2">
    <source>
        <dbReference type="EMBL" id="GKT06285.1"/>
    </source>
</evidence>
<sequence length="266" mass="29322">MKTIHQSLNGQAYFHGFLHDCPGPAGQKHFPTIVIVPGGSFTHIPESQAEQVALAFFARGFNAIYLRYSFISEITPILPVPIIELGQTMVLLKDHSDWPVDANQVLILGMSAGGLVTALYNDYWSSSWLTNAIGTTAAQLEPRATILCYPVTNVQLGFPTTAATIATWTNDRQRDAAERHVTAANKPTFIWATTEDQAVPITNSLVYTKALYEHQIPLEAHIFNHGPHGLALADQTTAWKPGTDLPHVAHWFELALEWITDLLADD</sequence>
<keyword evidence="3" id="KW-1185">Reference proteome</keyword>
<reference evidence="2 3" key="1">
    <citation type="submission" date="2022-03" db="EMBL/GenBank/DDBJ databases">
        <title>Draft genome sequence of Furfurilactobacillus curtus JCM 31185.</title>
        <authorList>
            <person name="Suzuki S."/>
            <person name="Endo A."/>
            <person name="Kajikawa A."/>
        </authorList>
    </citation>
    <scope>NUCLEOTIDE SEQUENCE [LARGE SCALE GENOMIC DNA]</scope>
    <source>
        <strain evidence="2 3">JCM 31185</strain>
    </source>
</reference>
<proteinExistence type="predicted"/>
<feature type="domain" description="BD-FAE-like" evidence="1">
    <location>
        <begin position="26"/>
        <end position="210"/>
    </location>
</feature>
<dbReference type="Proteomes" id="UP001628078">
    <property type="component" value="Unassembled WGS sequence"/>
</dbReference>
<dbReference type="InterPro" id="IPR029058">
    <property type="entry name" value="AB_hydrolase_fold"/>
</dbReference>
<dbReference type="Gene3D" id="3.40.50.1820">
    <property type="entry name" value="alpha/beta hydrolase"/>
    <property type="match status" value="1"/>
</dbReference>
<gene>
    <name evidence="2" type="ORF">JCM31185_15720</name>
</gene>
<protein>
    <submittedName>
        <fullName evidence="2">Lipase/esterase</fullName>
    </submittedName>
</protein>
<dbReference type="Pfam" id="PF20434">
    <property type="entry name" value="BD-FAE"/>
    <property type="match status" value="1"/>
</dbReference>
<dbReference type="SUPFAM" id="SSF53474">
    <property type="entry name" value="alpha/beta-Hydrolases"/>
    <property type="match status" value="1"/>
</dbReference>
<dbReference type="RefSeq" id="WP_407884294.1">
    <property type="nucleotide sequence ID" value="NZ_BQXO01000004.1"/>
</dbReference>
<comment type="caution">
    <text evidence="2">The sequence shown here is derived from an EMBL/GenBank/DDBJ whole genome shotgun (WGS) entry which is preliminary data.</text>
</comment>
<organism evidence="2 3">
    <name type="scientific">Furfurilactobacillus curtus</name>
    <dbReference type="NCBI Taxonomy" id="1746200"/>
    <lineage>
        <taxon>Bacteria</taxon>
        <taxon>Bacillati</taxon>
        <taxon>Bacillota</taxon>
        <taxon>Bacilli</taxon>
        <taxon>Lactobacillales</taxon>
        <taxon>Lactobacillaceae</taxon>
        <taxon>Furfurilactobacillus</taxon>
    </lineage>
</organism>